<dbReference type="AlphaFoldDB" id="A0A4S2MTY5"/>
<evidence type="ECO:0000313" key="2">
    <source>
        <dbReference type="EMBL" id="TGZ79944.1"/>
    </source>
</evidence>
<dbReference type="InParanoid" id="A0A4S2MTY5"/>
<dbReference type="EMBL" id="ML220128">
    <property type="protein sequence ID" value="TGZ79944.1"/>
    <property type="molecule type" value="Genomic_DNA"/>
</dbReference>
<dbReference type="Proteomes" id="UP000298138">
    <property type="component" value="Unassembled WGS sequence"/>
</dbReference>
<sequence length="133" mass="15408">MSPQTPNPCGTYPSSSTKTVILLRFYICGHIFDTAHWARGTECTPCRHPVQECRVQWQLDRCERERQSTAAAEGEVTDDESEEDDDDEQDEDEDEEEEEEEEEEKEEGGRQQLHVPYSPKWGREDSEVTINID</sequence>
<feature type="region of interest" description="Disordered" evidence="1">
    <location>
        <begin position="64"/>
        <end position="133"/>
    </location>
</feature>
<keyword evidence="3" id="KW-1185">Reference proteome</keyword>
<evidence type="ECO:0000256" key="1">
    <source>
        <dbReference type="SAM" id="MobiDB-lite"/>
    </source>
</evidence>
<feature type="compositionally biased region" description="Acidic residues" evidence="1">
    <location>
        <begin position="75"/>
        <end position="106"/>
    </location>
</feature>
<name>A0A4S2MTY5_9PEZI</name>
<reference evidence="2 3" key="1">
    <citation type="submission" date="2019-04" db="EMBL/GenBank/DDBJ databases">
        <title>Comparative genomics and transcriptomics to analyze fruiting body development in filamentous ascomycetes.</title>
        <authorList>
            <consortium name="DOE Joint Genome Institute"/>
            <person name="Lutkenhaus R."/>
            <person name="Traeger S."/>
            <person name="Breuer J."/>
            <person name="Kuo A."/>
            <person name="Lipzen A."/>
            <person name="Pangilinan J."/>
            <person name="Dilworth D."/>
            <person name="Sandor L."/>
            <person name="Poggeler S."/>
            <person name="Barry K."/>
            <person name="Grigoriev I.V."/>
            <person name="Nowrousian M."/>
        </authorList>
    </citation>
    <scope>NUCLEOTIDE SEQUENCE [LARGE SCALE GENOMIC DNA]</scope>
    <source>
        <strain evidence="2 3">CBS 389.68</strain>
    </source>
</reference>
<gene>
    <name evidence="2" type="ORF">EX30DRAFT_72428</name>
</gene>
<organism evidence="2 3">
    <name type="scientific">Ascodesmis nigricans</name>
    <dbReference type="NCBI Taxonomy" id="341454"/>
    <lineage>
        <taxon>Eukaryota</taxon>
        <taxon>Fungi</taxon>
        <taxon>Dikarya</taxon>
        <taxon>Ascomycota</taxon>
        <taxon>Pezizomycotina</taxon>
        <taxon>Pezizomycetes</taxon>
        <taxon>Pezizales</taxon>
        <taxon>Ascodesmidaceae</taxon>
        <taxon>Ascodesmis</taxon>
    </lineage>
</organism>
<accession>A0A4S2MTY5</accession>
<evidence type="ECO:0000313" key="3">
    <source>
        <dbReference type="Proteomes" id="UP000298138"/>
    </source>
</evidence>
<proteinExistence type="predicted"/>
<protein>
    <submittedName>
        <fullName evidence="2">Uncharacterized protein</fullName>
    </submittedName>
</protein>